<dbReference type="PANTHER" id="PTHR37423">
    <property type="entry name" value="SOLUBLE LYTIC MUREIN TRANSGLYCOSYLASE-RELATED"/>
    <property type="match status" value="1"/>
</dbReference>
<sequence length="994" mass="113541">MKRFIQVSCCLVLGLSLSSCSMFEQPAPEIKPKKIPSQTLGEQYFKPQSLDNQLLKKPDLQQLRDEYAALLPLVKEPEIKQIVRYRLADLSGVLAEQAQESGQVIVPSQQTQASTEQKSKAPAKVFDSAIQQYQALLAEHPTHDDNMQVLYQLAKAYEQQGEIEQSYSSLQQLLKAFPQNPYLAEVYFRLGEIEYNRGQFAAAIKAYQQVIVQGAQSAYYSTSAYMLGWSYFKNNQNSAALGAFTLLLDDRLPSDIIARPMLAQVDSQAQIDALGLGQKRLVNDTLRIMSLLFSYQQSQFESPADSIETHFAQVGSRHYEYVLYDQLAQLYLNQGRFKDSAKVYQGFSLVNPQHFQAPILAVKEIDVYILGKFPSEVLPAKQRFVERYGMSGEYWPQWGVLQQELVAPFLNQYLLELAHYEHSRGQLLDKQVVDKQVVDKQIENKQAAQAYLAAALWYQEFIETFPFDPQQAEVRFSLGEAYASAGHKAQAIEVFEAYAYGNEAYAKAAEAAYAAILAYRQIQLQGGANSPFSQEQWLDLQLISQDNFVTTFATDDRAKDVLYISMQQLFELQRYPLAIEQAQRLLNWPLTIPLNEQNAAKLVIAHSQFAIEDYAAAERSYQDLLVNLALDDPRLSDLQERLAASIYKQAELHVAQNYLPLAVSDFLRVLAKTPDTSIRIKAQYDAATYLLEMQEWQQAIDLLEDFRQRFKQHVLSADIGDKLIVAYQQNESWQQAASELTALWQKNPDSEEGRQALYVAAQYYYKVGNSQQALSSYRDYAHRYPLPLAEANEARFILSEIYLKAQDDEKRRFWLNKLIEGDKQALQDITIERSERSRYLAAMSSLVFAQDRLVGFKNIQLSLPLKTSLARKKQALEQSLAAFNQVLDYKVEEFNTAANFYLGDIYHQLAKDLMASSKPKDLNALELEQYELLLEEQAFPFEEQAITLHETNAKRAWQGTYDKWVQESFNALKTLMPARYLKVELSVEAANDIY</sequence>
<protein>
    <recommendedName>
        <fullName evidence="5">Outer membrane lipoprotein BamD-like domain-containing protein</fullName>
    </recommendedName>
</protein>
<dbReference type="AlphaFoldDB" id="A0A136A1N3"/>
<feature type="repeat" description="TPR" evidence="1">
    <location>
        <begin position="147"/>
        <end position="180"/>
    </location>
</feature>
<accession>A0A136A1N3</accession>
<dbReference type="SMART" id="SM00028">
    <property type="entry name" value="TPR"/>
    <property type="match status" value="6"/>
</dbReference>
<evidence type="ECO:0000313" key="3">
    <source>
        <dbReference type="EMBL" id="KXI29158.1"/>
    </source>
</evidence>
<dbReference type="Proteomes" id="UP000070299">
    <property type="component" value="Unassembled WGS sequence"/>
</dbReference>
<dbReference type="Pfam" id="PF13432">
    <property type="entry name" value="TPR_16"/>
    <property type="match status" value="2"/>
</dbReference>
<dbReference type="PROSITE" id="PS51257">
    <property type="entry name" value="PROKAR_LIPOPROTEIN"/>
    <property type="match status" value="1"/>
</dbReference>
<feature type="signal peptide" evidence="2">
    <location>
        <begin position="1"/>
        <end position="24"/>
    </location>
</feature>
<organism evidence="3 4">
    <name type="scientific">Paraglaciecola hydrolytica</name>
    <dbReference type="NCBI Taxonomy" id="1799789"/>
    <lineage>
        <taxon>Bacteria</taxon>
        <taxon>Pseudomonadati</taxon>
        <taxon>Pseudomonadota</taxon>
        <taxon>Gammaproteobacteria</taxon>
        <taxon>Alteromonadales</taxon>
        <taxon>Alteromonadaceae</taxon>
        <taxon>Paraglaciecola</taxon>
    </lineage>
</organism>
<dbReference type="SUPFAM" id="SSF48452">
    <property type="entry name" value="TPR-like"/>
    <property type="match status" value="2"/>
</dbReference>
<feature type="chain" id="PRO_5007469266" description="Outer membrane lipoprotein BamD-like domain-containing protein" evidence="2">
    <location>
        <begin position="25"/>
        <end position="994"/>
    </location>
</feature>
<keyword evidence="1" id="KW-0802">TPR repeat</keyword>
<dbReference type="EMBL" id="LSNE01000005">
    <property type="protein sequence ID" value="KXI29158.1"/>
    <property type="molecule type" value="Genomic_DNA"/>
</dbReference>
<feature type="repeat" description="TPR" evidence="1">
    <location>
        <begin position="184"/>
        <end position="217"/>
    </location>
</feature>
<keyword evidence="4" id="KW-1185">Reference proteome</keyword>
<comment type="caution">
    <text evidence="3">The sequence shown here is derived from an EMBL/GenBank/DDBJ whole genome shotgun (WGS) entry which is preliminary data.</text>
</comment>
<gene>
    <name evidence="3" type="ORF">AX660_13460</name>
</gene>
<dbReference type="Gene3D" id="1.25.40.10">
    <property type="entry name" value="Tetratricopeptide repeat domain"/>
    <property type="match status" value="5"/>
</dbReference>
<dbReference type="PANTHER" id="PTHR37423:SF6">
    <property type="entry name" value="CELL DIVISION COORDINATOR CPOB"/>
    <property type="match status" value="1"/>
</dbReference>
<keyword evidence="2" id="KW-0732">Signal</keyword>
<evidence type="ECO:0000256" key="1">
    <source>
        <dbReference type="PROSITE-ProRule" id="PRU00339"/>
    </source>
</evidence>
<dbReference type="InterPro" id="IPR019734">
    <property type="entry name" value="TPR_rpt"/>
</dbReference>
<reference evidence="4" key="1">
    <citation type="submission" date="2016-02" db="EMBL/GenBank/DDBJ databases">
        <authorList>
            <person name="Schultz-Johansen M."/>
            <person name="Glaring M.A."/>
            <person name="Bech P.K."/>
            <person name="Stougaard P."/>
        </authorList>
    </citation>
    <scope>NUCLEOTIDE SEQUENCE [LARGE SCALE GENOMIC DNA]</scope>
    <source>
        <strain evidence="4">S66</strain>
    </source>
</reference>
<dbReference type="STRING" id="1799789.AX660_13460"/>
<evidence type="ECO:0000313" key="4">
    <source>
        <dbReference type="Proteomes" id="UP000070299"/>
    </source>
</evidence>
<dbReference type="InterPro" id="IPR011990">
    <property type="entry name" value="TPR-like_helical_dom_sf"/>
</dbReference>
<dbReference type="PROSITE" id="PS50005">
    <property type="entry name" value="TPR"/>
    <property type="match status" value="2"/>
</dbReference>
<proteinExistence type="predicted"/>
<evidence type="ECO:0000256" key="2">
    <source>
        <dbReference type="SAM" id="SignalP"/>
    </source>
</evidence>
<name>A0A136A1N3_9ALTE</name>
<evidence type="ECO:0008006" key="5">
    <source>
        <dbReference type="Google" id="ProtNLM"/>
    </source>
</evidence>
<dbReference type="OrthoDB" id="9806825at2"/>